<evidence type="ECO:0000256" key="7">
    <source>
        <dbReference type="ARBA" id="ARBA00022691"/>
    </source>
</evidence>
<dbReference type="PANTHER" id="PTHR30027:SF3">
    <property type="entry name" value="16S RRNA (URACIL(1498)-N(3))-METHYLTRANSFERASE"/>
    <property type="match status" value="1"/>
</dbReference>
<comment type="catalytic activity">
    <reaction evidence="9 10">
        <text>uridine(1498) in 16S rRNA + S-adenosyl-L-methionine = N(3)-methyluridine(1498) in 16S rRNA + S-adenosyl-L-homocysteine + H(+)</text>
        <dbReference type="Rhea" id="RHEA:42920"/>
        <dbReference type="Rhea" id="RHEA-COMP:10283"/>
        <dbReference type="Rhea" id="RHEA-COMP:10284"/>
        <dbReference type="ChEBI" id="CHEBI:15378"/>
        <dbReference type="ChEBI" id="CHEBI:57856"/>
        <dbReference type="ChEBI" id="CHEBI:59789"/>
        <dbReference type="ChEBI" id="CHEBI:65315"/>
        <dbReference type="ChEBI" id="CHEBI:74502"/>
        <dbReference type="EC" id="2.1.1.193"/>
    </reaction>
</comment>
<dbReference type="Pfam" id="PF04452">
    <property type="entry name" value="Methyltrans_RNA"/>
    <property type="match status" value="1"/>
</dbReference>
<dbReference type="GO" id="GO:0005737">
    <property type="term" value="C:cytoplasm"/>
    <property type="evidence" value="ECO:0007669"/>
    <property type="project" value="UniProtKB-SubCell"/>
</dbReference>
<evidence type="ECO:0000256" key="5">
    <source>
        <dbReference type="ARBA" id="ARBA00022603"/>
    </source>
</evidence>
<protein>
    <recommendedName>
        <fullName evidence="10">Ribosomal RNA small subunit methyltransferase E</fullName>
        <ecNumber evidence="10">2.1.1.193</ecNumber>
    </recommendedName>
</protein>
<keyword evidence="6 10" id="KW-0808">Transferase</keyword>
<comment type="function">
    <text evidence="8 10">Specifically methylates the N3 position of the uracil ring of uridine 1498 (m3U1498) in 16S rRNA. Acts on the fully assembled 30S ribosomal subunit.</text>
</comment>
<comment type="subcellular location">
    <subcellularLocation>
        <location evidence="1 10">Cytoplasm</location>
    </subcellularLocation>
</comment>
<dbReference type="InterPro" id="IPR029028">
    <property type="entry name" value="Alpha/beta_knot_MTases"/>
</dbReference>
<evidence type="ECO:0000256" key="9">
    <source>
        <dbReference type="ARBA" id="ARBA00047944"/>
    </source>
</evidence>
<accession>A0A7W5DUM2</accession>
<dbReference type="EMBL" id="JACHYB010000002">
    <property type="protein sequence ID" value="MBB3188503.1"/>
    <property type="molecule type" value="Genomic_DNA"/>
</dbReference>
<dbReference type="Gene3D" id="3.40.1280.10">
    <property type="match status" value="1"/>
</dbReference>
<dbReference type="Proteomes" id="UP000544222">
    <property type="component" value="Unassembled WGS sequence"/>
</dbReference>
<evidence type="ECO:0000256" key="4">
    <source>
        <dbReference type="ARBA" id="ARBA00022552"/>
    </source>
</evidence>
<name>A0A7W5DUM2_9PORP</name>
<dbReference type="AlphaFoldDB" id="A0A7W5DUM2"/>
<dbReference type="SUPFAM" id="SSF75217">
    <property type="entry name" value="alpha/beta knot"/>
    <property type="match status" value="1"/>
</dbReference>
<keyword evidence="7 10" id="KW-0949">S-adenosyl-L-methionine</keyword>
<dbReference type="InterPro" id="IPR029026">
    <property type="entry name" value="tRNA_m1G_MTases_N"/>
</dbReference>
<evidence type="ECO:0000259" key="11">
    <source>
        <dbReference type="Pfam" id="PF04452"/>
    </source>
</evidence>
<sequence length="232" mass="26447">MHLFYAPDILNSLCLPEEESLHCTKVLRLGLGTLIAVSDGKGTHFVMRIVEAHPKHTMVEIVEQYYETREETTLTHIAIAPTKNKERLEWFAEKATELGVDIITPVVCHFSERRSIAFERLEKIVIAAMKQSQRAYLPKLNPAITFTELLKESTEKQRFIAHCYEEERVLLQDIYTPDKDAIVLIGPEGDFSQEEITASFSYGFQPVSLGKNRLRTETAGIAACHIMQLKRL</sequence>
<proteinExistence type="inferred from homology"/>
<keyword evidence="13" id="KW-1185">Reference proteome</keyword>
<evidence type="ECO:0000256" key="2">
    <source>
        <dbReference type="ARBA" id="ARBA00005528"/>
    </source>
</evidence>
<organism evidence="12 13">
    <name type="scientific">Microbacter margulisiae</name>
    <dbReference type="NCBI Taxonomy" id="1350067"/>
    <lineage>
        <taxon>Bacteria</taxon>
        <taxon>Pseudomonadati</taxon>
        <taxon>Bacteroidota</taxon>
        <taxon>Bacteroidia</taxon>
        <taxon>Bacteroidales</taxon>
        <taxon>Porphyromonadaceae</taxon>
        <taxon>Microbacter</taxon>
    </lineage>
</organism>
<evidence type="ECO:0000256" key="8">
    <source>
        <dbReference type="ARBA" id="ARBA00025699"/>
    </source>
</evidence>
<evidence type="ECO:0000256" key="3">
    <source>
        <dbReference type="ARBA" id="ARBA00022490"/>
    </source>
</evidence>
<dbReference type="SUPFAM" id="SSF88697">
    <property type="entry name" value="PUA domain-like"/>
    <property type="match status" value="1"/>
</dbReference>
<evidence type="ECO:0000256" key="6">
    <source>
        <dbReference type="ARBA" id="ARBA00022679"/>
    </source>
</evidence>
<dbReference type="NCBIfam" id="TIGR00046">
    <property type="entry name" value="RsmE family RNA methyltransferase"/>
    <property type="match status" value="1"/>
</dbReference>
<evidence type="ECO:0000313" key="13">
    <source>
        <dbReference type="Proteomes" id="UP000544222"/>
    </source>
</evidence>
<dbReference type="PANTHER" id="PTHR30027">
    <property type="entry name" value="RIBOSOMAL RNA SMALL SUBUNIT METHYLTRANSFERASE E"/>
    <property type="match status" value="1"/>
</dbReference>
<dbReference type="InterPro" id="IPR015947">
    <property type="entry name" value="PUA-like_sf"/>
</dbReference>
<dbReference type="GO" id="GO:0070042">
    <property type="term" value="F:rRNA (uridine-N3-)-methyltransferase activity"/>
    <property type="evidence" value="ECO:0007669"/>
    <property type="project" value="TreeGrafter"/>
</dbReference>
<dbReference type="GO" id="GO:0070475">
    <property type="term" value="P:rRNA base methylation"/>
    <property type="evidence" value="ECO:0007669"/>
    <property type="project" value="TreeGrafter"/>
</dbReference>
<keyword evidence="4 10" id="KW-0698">rRNA processing</keyword>
<evidence type="ECO:0000256" key="1">
    <source>
        <dbReference type="ARBA" id="ARBA00004496"/>
    </source>
</evidence>
<dbReference type="PIRSF" id="PIRSF015601">
    <property type="entry name" value="MTase_slr0722"/>
    <property type="match status" value="1"/>
</dbReference>
<dbReference type="CDD" id="cd18084">
    <property type="entry name" value="RsmE-like"/>
    <property type="match status" value="1"/>
</dbReference>
<dbReference type="Gene3D" id="2.40.240.20">
    <property type="entry name" value="Hypothetical PUA domain-like, domain 1"/>
    <property type="match status" value="1"/>
</dbReference>
<evidence type="ECO:0000313" key="12">
    <source>
        <dbReference type="EMBL" id="MBB3188503.1"/>
    </source>
</evidence>
<comment type="similarity">
    <text evidence="2 10">Belongs to the RNA methyltransferase RsmE family.</text>
</comment>
<reference evidence="12 13" key="1">
    <citation type="submission" date="2020-08" db="EMBL/GenBank/DDBJ databases">
        <title>Genomic Encyclopedia of Type Strains, Phase IV (KMG-IV): sequencing the most valuable type-strain genomes for metagenomic binning, comparative biology and taxonomic classification.</title>
        <authorList>
            <person name="Goeker M."/>
        </authorList>
    </citation>
    <scope>NUCLEOTIDE SEQUENCE [LARGE SCALE GENOMIC DNA]</scope>
    <source>
        <strain evidence="12 13">DSM 27471</strain>
    </source>
</reference>
<feature type="domain" description="Ribosomal RNA small subunit methyltransferase E methyltransferase" evidence="11">
    <location>
        <begin position="74"/>
        <end position="228"/>
    </location>
</feature>
<dbReference type="InterPro" id="IPR006700">
    <property type="entry name" value="RsmE"/>
</dbReference>
<comment type="caution">
    <text evidence="12">The sequence shown here is derived from an EMBL/GenBank/DDBJ whole genome shotgun (WGS) entry which is preliminary data.</text>
</comment>
<dbReference type="NCBIfam" id="NF008702">
    <property type="entry name" value="PRK11713.6-1"/>
    <property type="match status" value="1"/>
</dbReference>
<evidence type="ECO:0000256" key="10">
    <source>
        <dbReference type="PIRNR" id="PIRNR015601"/>
    </source>
</evidence>
<keyword evidence="3 10" id="KW-0963">Cytoplasm</keyword>
<dbReference type="InterPro" id="IPR046886">
    <property type="entry name" value="RsmE_MTase_dom"/>
</dbReference>
<gene>
    <name evidence="12" type="ORF">FHX64_002701</name>
</gene>
<keyword evidence="5 10" id="KW-0489">Methyltransferase</keyword>
<dbReference type="RefSeq" id="WP_183414254.1">
    <property type="nucleotide sequence ID" value="NZ_JACHYB010000002.1"/>
</dbReference>
<dbReference type="EC" id="2.1.1.193" evidence="10"/>